<accession>A0A151WTG7</accession>
<evidence type="ECO:0000313" key="1">
    <source>
        <dbReference type="EMBL" id="KYQ51133.1"/>
    </source>
</evidence>
<dbReference type="Proteomes" id="UP000075809">
    <property type="component" value="Unassembled WGS sequence"/>
</dbReference>
<organism evidence="1 2">
    <name type="scientific">Mycetomoellerius zeteki</name>
    <dbReference type="NCBI Taxonomy" id="64791"/>
    <lineage>
        <taxon>Eukaryota</taxon>
        <taxon>Metazoa</taxon>
        <taxon>Ecdysozoa</taxon>
        <taxon>Arthropoda</taxon>
        <taxon>Hexapoda</taxon>
        <taxon>Insecta</taxon>
        <taxon>Pterygota</taxon>
        <taxon>Neoptera</taxon>
        <taxon>Endopterygota</taxon>
        <taxon>Hymenoptera</taxon>
        <taxon>Apocrita</taxon>
        <taxon>Aculeata</taxon>
        <taxon>Formicoidea</taxon>
        <taxon>Formicidae</taxon>
        <taxon>Myrmicinae</taxon>
        <taxon>Mycetomoellerius</taxon>
    </lineage>
</organism>
<gene>
    <name evidence="1" type="ORF">ALC60_09781</name>
</gene>
<dbReference type="EMBL" id="KQ982757">
    <property type="protein sequence ID" value="KYQ51133.1"/>
    <property type="molecule type" value="Genomic_DNA"/>
</dbReference>
<feature type="non-terminal residue" evidence="1">
    <location>
        <position position="1"/>
    </location>
</feature>
<dbReference type="AlphaFoldDB" id="A0A151WTG7"/>
<proteinExistence type="predicted"/>
<reference evidence="1 2" key="1">
    <citation type="submission" date="2015-09" db="EMBL/GenBank/DDBJ databases">
        <title>Trachymyrmex zeteki WGS genome.</title>
        <authorList>
            <person name="Nygaard S."/>
            <person name="Hu H."/>
            <person name="Boomsma J."/>
            <person name="Zhang G."/>
        </authorList>
    </citation>
    <scope>NUCLEOTIDE SEQUENCE [LARGE SCALE GENOMIC DNA]</scope>
    <source>
        <strain evidence="1">Tzet28-1</strain>
        <tissue evidence="1">Whole body</tissue>
    </source>
</reference>
<name>A0A151WTG7_9HYME</name>
<evidence type="ECO:0000313" key="2">
    <source>
        <dbReference type="Proteomes" id="UP000075809"/>
    </source>
</evidence>
<sequence>GAHPSARNLFVRPFGAEDRTLKSSTPLTPTSASRPIIEFHEVGRRYSVKLKPGFLLLPPPPLRDIPRRLNIGNEALELSVDSSEANLSELTNKDGQRSSNIPSMWIPDVGVPVANFSMFFFHRLCATNAYFSLAKISLALFPI</sequence>
<protein>
    <submittedName>
        <fullName evidence="1">Uncharacterized protein</fullName>
    </submittedName>
</protein>
<keyword evidence="2" id="KW-1185">Reference proteome</keyword>